<feature type="compositionally biased region" description="Polar residues" evidence="1">
    <location>
        <begin position="166"/>
        <end position="176"/>
    </location>
</feature>
<dbReference type="InterPro" id="IPR007699">
    <property type="entry name" value="SGS_dom"/>
</dbReference>
<protein>
    <recommendedName>
        <fullName evidence="6">SGS-domain-containing protein</fullName>
    </recommendedName>
</protein>
<evidence type="ECO:0008006" key="6">
    <source>
        <dbReference type="Google" id="ProtNLM"/>
    </source>
</evidence>
<dbReference type="OrthoDB" id="1898560at2759"/>
<dbReference type="Gene3D" id="2.60.40.790">
    <property type="match status" value="1"/>
</dbReference>
<dbReference type="PANTHER" id="PTHR45862">
    <property type="entry name" value="PROTEIN SGT1 HOMOLOG"/>
    <property type="match status" value="1"/>
</dbReference>
<evidence type="ECO:0000256" key="1">
    <source>
        <dbReference type="SAM" id="MobiDB-lite"/>
    </source>
</evidence>
<keyword evidence="5" id="KW-1185">Reference proteome</keyword>
<feature type="region of interest" description="Disordered" evidence="1">
    <location>
        <begin position="166"/>
        <end position="199"/>
    </location>
</feature>
<dbReference type="InterPro" id="IPR044563">
    <property type="entry name" value="Sgt1-like"/>
</dbReference>
<evidence type="ECO:0000313" key="5">
    <source>
        <dbReference type="Proteomes" id="UP000886523"/>
    </source>
</evidence>
<dbReference type="AlphaFoldDB" id="A0A9P6B4J8"/>
<dbReference type="SUPFAM" id="SSF49764">
    <property type="entry name" value="HSP20-like chaperones"/>
    <property type="match status" value="1"/>
</dbReference>
<feature type="domain" description="SGS" evidence="2">
    <location>
        <begin position="104"/>
        <end position="199"/>
    </location>
</feature>
<gene>
    <name evidence="4" type="ORF">BS47DRAFT_1371381</name>
</gene>
<organism evidence="4 5">
    <name type="scientific">Hydnum rufescens UP504</name>
    <dbReference type="NCBI Taxonomy" id="1448309"/>
    <lineage>
        <taxon>Eukaryota</taxon>
        <taxon>Fungi</taxon>
        <taxon>Dikarya</taxon>
        <taxon>Basidiomycota</taxon>
        <taxon>Agaricomycotina</taxon>
        <taxon>Agaricomycetes</taxon>
        <taxon>Cantharellales</taxon>
        <taxon>Hydnaceae</taxon>
        <taxon>Hydnum</taxon>
    </lineage>
</organism>
<dbReference type="PROSITE" id="PS51048">
    <property type="entry name" value="SGS"/>
    <property type="match status" value="1"/>
</dbReference>
<evidence type="ECO:0000259" key="2">
    <source>
        <dbReference type="PROSITE" id="PS51048"/>
    </source>
</evidence>
<dbReference type="Pfam" id="PF05002">
    <property type="entry name" value="SGS"/>
    <property type="match status" value="1"/>
</dbReference>
<dbReference type="Proteomes" id="UP000886523">
    <property type="component" value="Unassembled WGS sequence"/>
</dbReference>
<dbReference type="InterPro" id="IPR007052">
    <property type="entry name" value="CS_dom"/>
</dbReference>
<dbReference type="PROSITE" id="PS51203">
    <property type="entry name" value="CS"/>
    <property type="match status" value="1"/>
</dbReference>
<dbReference type="EMBL" id="MU128931">
    <property type="protein sequence ID" value="KAF9517541.1"/>
    <property type="molecule type" value="Genomic_DNA"/>
</dbReference>
<proteinExistence type="predicted"/>
<dbReference type="CDD" id="cd06466">
    <property type="entry name" value="p23_CS_SGT1_like"/>
    <property type="match status" value="1"/>
</dbReference>
<comment type="caution">
    <text evidence="4">The sequence shown here is derived from an EMBL/GenBank/DDBJ whole genome shotgun (WGS) entry which is preliminary data.</text>
</comment>
<name>A0A9P6B4J8_9AGAM</name>
<reference evidence="4" key="1">
    <citation type="journal article" date="2020" name="Nat. Commun.">
        <title>Large-scale genome sequencing of mycorrhizal fungi provides insights into the early evolution of symbiotic traits.</title>
        <authorList>
            <person name="Miyauchi S."/>
            <person name="Kiss E."/>
            <person name="Kuo A."/>
            <person name="Drula E."/>
            <person name="Kohler A."/>
            <person name="Sanchez-Garcia M."/>
            <person name="Morin E."/>
            <person name="Andreopoulos B."/>
            <person name="Barry K.W."/>
            <person name="Bonito G."/>
            <person name="Buee M."/>
            <person name="Carver A."/>
            <person name="Chen C."/>
            <person name="Cichocki N."/>
            <person name="Clum A."/>
            <person name="Culley D."/>
            <person name="Crous P.W."/>
            <person name="Fauchery L."/>
            <person name="Girlanda M."/>
            <person name="Hayes R.D."/>
            <person name="Keri Z."/>
            <person name="LaButti K."/>
            <person name="Lipzen A."/>
            <person name="Lombard V."/>
            <person name="Magnuson J."/>
            <person name="Maillard F."/>
            <person name="Murat C."/>
            <person name="Nolan M."/>
            <person name="Ohm R.A."/>
            <person name="Pangilinan J."/>
            <person name="Pereira M.F."/>
            <person name="Perotto S."/>
            <person name="Peter M."/>
            <person name="Pfister S."/>
            <person name="Riley R."/>
            <person name="Sitrit Y."/>
            <person name="Stielow J.B."/>
            <person name="Szollosi G."/>
            <person name="Zifcakova L."/>
            <person name="Stursova M."/>
            <person name="Spatafora J.W."/>
            <person name="Tedersoo L."/>
            <person name="Vaario L.M."/>
            <person name="Yamada A."/>
            <person name="Yan M."/>
            <person name="Wang P."/>
            <person name="Xu J."/>
            <person name="Bruns T."/>
            <person name="Baldrian P."/>
            <person name="Vilgalys R."/>
            <person name="Dunand C."/>
            <person name="Henrissat B."/>
            <person name="Grigoriev I.V."/>
            <person name="Hibbett D."/>
            <person name="Nagy L.G."/>
            <person name="Martin F.M."/>
        </authorList>
    </citation>
    <scope>NUCLEOTIDE SEQUENCE</scope>
    <source>
        <strain evidence="4">UP504</strain>
    </source>
</reference>
<feature type="domain" description="CS" evidence="3">
    <location>
        <begin position="2"/>
        <end position="87"/>
    </location>
</feature>
<dbReference type="InterPro" id="IPR008978">
    <property type="entry name" value="HSP20-like_chaperone"/>
</dbReference>
<dbReference type="Pfam" id="PF04969">
    <property type="entry name" value="CS"/>
    <property type="match status" value="1"/>
</dbReference>
<evidence type="ECO:0000259" key="3">
    <source>
        <dbReference type="PROSITE" id="PS51203"/>
    </source>
</evidence>
<dbReference type="GO" id="GO:0051087">
    <property type="term" value="F:protein-folding chaperone binding"/>
    <property type="evidence" value="ECO:0007669"/>
    <property type="project" value="InterPro"/>
</dbReference>
<accession>A0A9P6B4J8</accession>
<evidence type="ECO:0000313" key="4">
    <source>
        <dbReference type="EMBL" id="KAF9517541.1"/>
    </source>
</evidence>
<sequence length="199" mass="21995">MATEPRHAFFETDEKLELNVFIKDPKPDQVNIVFEARKLSFQYGEQLLVLDPLRGEIDVEKSGWRVGKVKIELWLVKKVAARWGGLVGEAAVSVGTAAVQSRPTAAESSRPKKNWDILATEALEKEKDKTQSEDPNAGGDTAVNSLFQQIYADADEDTKRAMLKSYTESGGTSLSTDWKEVSKGKVEGKLPSGTEKRPL</sequence>
<feature type="compositionally biased region" description="Basic and acidic residues" evidence="1">
    <location>
        <begin position="177"/>
        <end position="199"/>
    </location>
</feature>